<reference evidence="2" key="1">
    <citation type="journal article" date="2014" name="Front. Microbiol.">
        <title>High frequency of phylogenetically diverse reductive dehalogenase-homologous genes in deep subseafloor sedimentary metagenomes.</title>
        <authorList>
            <person name="Kawai M."/>
            <person name="Futagami T."/>
            <person name="Toyoda A."/>
            <person name="Takaki Y."/>
            <person name="Nishi S."/>
            <person name="Hori S."/>
            <person name="Arai W."/>
            <person name="Tsubouchi T."/>
            <person name="Morono Y."/>
            <person name="Uchiyama I."/>
            <person name="Ito T."/>
            <person name="Fujiyama A."/>
            <person name="Inagaki F."/>
            <person name="Takami H."/>
        </authorList>
    </citation>
    <scope>NUCLEOTIDE SEQUENCE</scope>
    <source>
        <strain evidence="2">Expedition CK06-06</strain>
    </source>
</reference>
<organism evidence="2">
    <name type="scientific">marine sediment metagenome</name>
    <dbReference type="NCBI Taxonomy" id="412755"/>
    <lineage>
        <taxon>unclassified sequences</taxon>
        <taxon>metagenomes</taxon>
        <taxon>ecological metagenomes</taxon>
    </lineage>
</organism>
<protein>
    <recommendedName>
        <fullName evidence="1">Apea-like HEPN domain-containing protein</fullName>
    </recommendedName>
</protein>
<feature type="non-terminal residue" evidence="2">
    <location>
        <position position="1"/>
    </location>
</feature>
<proteinExistence type="predicted"/>
<name>X1HSX1_9ZZZZ</name>
<dbReference type="Pfam" id="PF18739">
    <property type="entry name" value="HEPN_Apea"/>
    <property type="match status" value="1"/>
</dbReference>
<evidence type="ECO:0000313" key="2">
    <source>
        <dbReference type="EMBL" id="GAH56934.1"/>
    </source>
</evidence>
<comment type="caution">
    <text evidence="2">The sequence shown here is derived from an EMBL/GenBank/DDBJ whole genome shotgun (WGS) entry which is preliminary data.</text>
</comment>
<dbReference type="EMBL" id="BARU01021119">
    <property type="protein sequence ID" value="GAH56934.1"/>
    <property type="molecule type" value="Genomic_DNA"/>
</dbReference>
<accession>X1HSX1</accession>
<gene>
    <name evidence="2" type="ORF">S03H2_34589</name>
</gene>
<evidence type="ECO:0000259" key="1">
    <source>
        <dbReference type="Pfam" id="PF18739"/>
    </source>
</evidence>
<dbReference type="InterPro" id="IPR041229">
    <property type="entry name" value="HEPN_Apea"/>
</dbReference>
<feature type="domain" description="Apea-like HEPN" evidence="1">
    <location>
        <begin position="1"/>
        <end position="128"/>
    </location>
</feature>
<sequence>ESYHRRTRKNDVINKSEHKKRIKSIIDSAPEEHKDWLKERLDFSNEPTLKQRIGELTHNGDDYWIFFRGKIERKKFLKDVKNTRNYFIHYNKSLKDKALNGEELDLACIYLKNIIEYHLLREIGFSSKSIRPKIVKELNRKRDIFNVKNIRRQC</sequence>
<dbReference type="AlphaFoldDB" id="X1HSX1"/>